<dbReference type="SUPFAM" id="SSF53639">
    <property type="entry name" value="AraD/HMP-PK domain-like"/>
    <property type="match status" value="1"/>
</dbReference>
<dbReference type="PANTHER" id="PTHR10672:SF39">
    <property type="entry name" value="CLASS II ALDOLASE_ADDUCIN N-TERMINAL DOMAIN-CONTAINING PROTEIN"/>
    <property type="match status" value="1"/>
</dbReference>
<comment type="similarity">
    <text evidence="1">Belongs to the aldolase class II family.</text>
</comment>
<evidence type="ECO:0000259" key="2">
    <source>
        <dbReference type="SMART" id="SM01007"/>
    </source>
</evidence>
<reference evidence="3" key="1">
    <citation type="submission" date="2020-07" db="EMBL/GenBank/DDBJ databases">
        <title>Huge and variable diversity of episymbiotic CPR bacteria and DPANN archaea in groundwater ecosystems.</title>
        <authorList>
            <person name="He C.Y."/>
            <person name="Keren R."/>
            <person name="Whittaker M."/>
            <person name="Farag I.F."/>
            <person name="Doudna J."/>
            <person name="Cate J.H.D."/>
            <person name="Banfield J.F."/>
        </authorList>
    </citation>
    <scope>NUCLEOTIDE SEQUENCE</scope>
    <source>
        <strain evidence="3">NC_groundwater_717_Ag_S-0.2um_59_8</strain>
    </source>
</reference>
<protein>
    <submittedName>
        <fullName evidence="3">Class II aldolase/adducin family protein</fullName>
    </submittedName>
</protein>
<dbReference type="PANTHER" id="PTHR10672">
    <property type="entry name" value="ADDUCIN"/>
    <property type="match status" value="1"/>
</dbReference>
<feature type="domain" description="Class II aldolase/adducin N-terminal" evidence="2">
    <location>
        <begin position="10"/>
        <end position="192"/>
    </location>
</feature>
<dbReference type="GO" id="GO:0051015">
    <property type="term" value="F:actin filament binding"/>
    <property type="evidence" value="ECO:0007669"/>
    <property type="project" value="TreeGrafter"/>
</dbReference>
<name>A0A932M1R1_UNCTE</name>
<dbReference type="Gene3D" id="3.40.225.10">
    <property type="entry name" value="Class II aldolase/adducin N-terminal domain"/>
    <property type="match status" value="1"/>
</dbReference>
<dbReference type="Proteomes" id="UP000741360">
    <property type="component" value="Unassembled WGS sequence"/>
</dbReference>
<proteinExistence type="inferred from homology"/>
<dbReference type="InterPro" id="IPR001303">
    <property type="entry name" value="Aldolase_II/adducin_N"/>
</dbReference>
<accession>A0A932M1R1</accession>
<dbReference type="InterPro" id="IPR036409">
    <property type="entry name" value="Aldolase_II/adducin_N_sf"/>
</dbReference>
<comment type="caution">
    <text evidence="3">The sequence shown here is derived from an EMBL/GenBank/DDBJ whole genome shotgun (WGS) entry which is preliminary data.</text>
</comment>
<organism evidence="3 4">
    <name type="scientific">Tectimicrobiota bacterium</name>
    <dbReference type="NCBI Taxonomy" id="2528274"/>
    <lineage>
        <taxon>Bacteria</taxon>
        <taxon>Pseudomonadati</taxon>
        <taxon>Nitrospinota/Tectimicrobiota group</taxon>
        <taxon>Candidatus Tectimicrobiota</taxon>
    </lineage>
</organism>
<evidence type="ECO:0000256" key="1">
    <source>
        <dbReference type="ARBA" id="ARBA00037961"/>
    </source>
</evidence>
<dbReference type="InterPro" id="IPR051017">
    <property type="entry name" value="Aldolase-II_Adducin_sf"/>
</dbReference>
<evidence type="ECO:0000313" key="4">
    <source>
        <dbReference type="Proteomes" id="UP000741360"/>
    </source>
</evidence>
<evidence type="ECO:0000313" key="3">
    <source>
        <dbReference type="EMBL" id="MBI3015745.1"/>
    </source>
</evidence>
<dbReference type="SMART" id="SM01007">
    <property type="entry name" value="Aldolase_II"/>
    <property type="match status" value="1"/>
</dbReference>
<dbReference type="AlphaFoldDB" id="A0A932M1R1"/>
<gene>
    <name evidence="3" type="ORF">HYY65_11970</name>
</gene>
<dbReference type="GO" id="GO:0005856">
    <property type="term" value="C:cytoskeleton"/>
    <property type="evidence" value="ECO:0007669"/>
    <property type="project" value="TreeGrafter"/>
</dbReference>
<sequence length="249" mass="27356">MATDLGTLKKLVAQGSRILDATGVVDVFGHLSVRVPDSDRFLIPKAMSPGLVTPADVLTMNWNCDVVEGDGPPFIEAVIHSSIYQLRPDVQAVAHFHSPMVIVLTMVGKEVRPIPGSSSTRPFLEGTPIYDELTPSMDTLITTREQGESLARRLGTRAAVLLQGHGAVVVGSNVQETCLRSSNLERAAQLQVYAEMIGSPRYLSPQEAQRAREMLRQSNPAERSNGLQRFWDYYLKKSGWEGGNERARV</sequence>
<dbReference type="Pfam" id="PF00596">
    <property type="entry name" value="Aldolase_II"/>
    <property type="match status" value="1"/>
</dbReference>
<dbReference type="EMBL" id="JACPSX010000229">
    <property type="protein sequence ID" value="MBI3015745.1"/>
    <property type="molecule type" value="Genomic_DNA"/>
</dbReference>